<organism evidence="3 4">
    <name type="scientific">Brachybacterium huguangmaarense</name>
    <dbReference type="NCBI Taxonomy" id="1652028"/>
    <lineage>
        <taxon>Bacteria</taxon>
        <taxon>Bacillati</taxon>
        <taxon>Actinomycetota</taxon>
        <taxon>Actinomycetes</taxon>
        <taxon>Micrococcales</taxon>
        <taxon>Dermabacteraceae</taxon>
        <taxon>Brachybacterium</taxon>
    </lineage>
</organism>
<feature type="transmembrane region" description="Helical" evidence="1">
    <location>
        <begin position="639"/>
        <end position="656"/>
    </location>
</feature>
<name>A0ABY6G3R9_9MICO</name>
<feature type="chain" id="PRO_5045229015" evidence="2">
    <location>
        <begin position="50"/>
        <end position="665"/>
    </location>
</feature>
<keyword evidence="4" id="KW-1185">Reference proteome</keyword>
<protein>
    <submittedName>
        <fullName evidence="3">Uncharacterized protein</fullName>
    </submittedName>
</protein>
<feature type="transmembrane region" description="Helical" evidence="1">
    <location>
        <begin position="310"/>
        <end position="330"/>
    </location>
</feature>
<evidence type="ECO:0000313" key="4">
    <source>
        <dbReference type="Proteomes" id="UP001164305"/>
    </source>
</evidence>
<feature type="transmembrane region" description="Helical" evidence="1">
    <location>
        <begin position="342"/>
        <end position="362"/>
    </location>
</feature>
<evidence type="ECO:0000256" key="2">
    <source>
        <dbReference type="SAM" id="SignalP"/>
    </source>
</evidence>
<keyword evidence="1" id="KW-0472">Membrane</keyword>
<feature type="transmembrane region" description="Helical" evidence="1">
    <location>
        <begin position="469"/>
        <end position="488"/>
    </location>
</feature>
<feature type="transmembrane region" description="Helical" evidence="1">
    <location>
        <begin position="368"/>
        <end position="389"/>
    </location>
</feature>
<evidence type="ECO:0000256" key="1">
    <source>
        <dbReference type="SAM" id="Phobius"/>
    </source>
</evidence>
<keyword evidence="2" id="KW-0732">Signal</keyword>
<feature type="transmembrane region" description="Helical" evidence="1">
    <location>
        <begin position="519"/>
        <end position="539"/>
    </location>
</feature>
<feature type="transmembrane region" description="Helical" evidence="1">
    <location>
        <begin position="442"/>
        <end position="462"/>
    </location>
</feature>
<evidence type="ECO:0000313" key="3">
    <source>
        <dbReference type="EMBL" id="UYG17857.1"/>
    </source>
</evidence>
<accession>A0ABY6G3R9</accession>
<reference evidence="3" key="1">
    <citation type="submission" date="2022-10" db="EMBL/GenBank/DDBJ databases">
        <title>Whole-Genome Sequencing of Brachybacterium huguangmaarense BRM-3, Isolated from Betula schmidtii.</title>
        <authorList>
            <person name="Haam D."/>
        </authorList>
    </citation>
    <scope>NUCLEOTIDE SEQUENCE</scope>
    <source>
        <strain evidence="3">BRM-3</strain>
    </source>
</reference>
<feature type="transmembrane region" description="Helical" evidence="1">
    <location>
        <begin position="576"/>
        <end position="596"/>
    </location>
</feature>
<dbReference type="RefSeq" id="WP_263595064.1">
    <property type="nucleotide sequence ID" value="NZ_CP107020.1"/>
</dbReference>
<keyword evidence="1" id="KW-0812">Transmembrane</keyword>
<keyword evidence="1" id="KW-1133">Transmembrane helix</keyword>
<proteinExistence type="predicted"/>
<dbReference type="Proteomes" id="UP001164305">
    <property type="component" value="Chromosome"/>
</dbReference>
<feature type="transmembrane region" description="Helical" evidence="1">
    <location>
        <begin position="401"/>
        <end position="422"/>
    </location>
</feature>
<dbReference type="EMBL" id="CP107020">
    <property type="protein sequence ID" value="UYG17857.1"/>
    <property type="molecule type" value="Genomic_DNA"/>
</dbReference>
<feature type="transmembrane region" description="Helical" evidence="1">
    <location>
        <begin position="494"/>
        <end position="512"/>
    </location>
</feature>
<feature type="signal peptide" evidence="2">
    <location>
        <begin position="1"/>
        <end position="49"/>
    </location>
</feature>
<gene>
    <name evidence="3" type="ORF">BRM3_05390</name>
</gene>
<sequence length="665" mass="67703">MPAAPAPLRRPGRPHIAPTAPAPLRMLRAALLALLTAAAVLLPAGAAHAEDTPPGPVRLVLVTSGLTWEDVDASATPHLQCLADRSGVAAMNTSSTTPLSTRAQGFESLHTGYRGLAAEAKRSAGIPDPPVDLLSRVPGGAVTVDGAAGLAGAPADAGLLVVELPSVPRGDAADRAAGLAELDAEVGRVLEAEGGCDAASLPRTLLASVGAVDVPATSAIASAPPGSAQLQVVMDSGLPGTALTSGATHQSGVVVLTDLLPTVLAGHDVPVPATLPGQPLQGQEVEHPQLLALDRTQAAGLVDRATVPALGTWVLPGVAGLVVLLVPPLARRRRLAAVARAALTIAPLCLPAGLCAALVPWWRTSHPVLALTGVVWAGSILLAVIVLAGPWRRTRLGPPGVAGALVAGIILLESATGSRLQLGSPLGAQAISGGRYYGLSNHLFGMVLAGALLALLALFSRLSSRRARVLAAVLVGLAVAGVCVAPSMGADFGSMLVTVPTFGILALAVSGIRVRVWHVLVLGVGGVAAVMAVSFLDWLRPPEQRTHLGRFIDDLLSGELVSVVVRKLAQNIDMVLGIWPLAVLMVIALVLTVAMLMPRRARLGRLAAFDAAHPEAYAVRIALAIGAWLGDAVNDTGPVLVAAVLGVTLALLIPMWPDPRAVEAR</sequence>